<dbReference type="EMBL" id="JAMKFB020000005">
    <property type="protein sequence ID" value="KAL0194317.1"/>
    <property type="molecule type" value="Genomic_DNA"/>
</dbReference>
<gene>
    <name evidence="1" type="ORF">M9458_012613</name>
</gene>
<accession>A0ABD0R701</accession>
<evidence type="ECO:0000313" key="1">
    <source>
        <dbReference type="EMBL" id="KAL0194317.1"/>
    </source>
</evidence>
<dbReference type="Proteomes" id="UP001529510">
    <property type="component" value="Unassembled WGS sequence"/>
</dbReference>
<dbReference type="AlphaFoldDB" id="A0ABD0R701"/>
<comment type="caution">
    <text evidence="1">The sequence shown here is derived from an EMBL/GenBank/DDBJ whole genome shotgun (WGS) entry which is preliminary data.</text>
</comment>
<organism evidence="1 2">
    <name type="scientific">Cirrhinus mrigala</name>
    <name type="common">Mrigala</name>
    <dbReference type="NCBI Taxonomy" id="683832"/>
    <lineage>
        <taxon>Eukaryota</taxon>
        <taxon>Metazoa</taxon>
        <taxon>Chordata</taxon>
        <taxon>Craniata</taxon>
        <taxon>Vertebrata</taxon>
        <taxon>Euteleostomi</taxon>
        <taxon>Actinopterygii</taxon>
        <taxon>Neopterygii</taxon>
        <taxon>Teleostei</taxon>
        <taxon>Ostariophysi</taxon>
        <taxon>Cypriniformes</taxon>
        <taxon>Cyprinidae</taxon>
        <taxon>Labeoninae</taxon>
        <taxon>Labeonini</taxon>
        <taxon>Cirrhinus</taxon>
    </lineage>
</organism>
<name>A0ABD0R701_CIRMR</name>
<keyword evidence="2" id="KW-1185">Reference proteome</keyword>
<feature type="non-terminal residue" evidence="1">
    <location>
        <position position="120"/>
    </location>
</feature>
<protein>
    <submittedName>
        <fullName evidence="1">Uncharacterized protein</fullName>
    </submittedName>
</protein>
<evidence type="ECO:0000313" key="2">
    <source>
        <dbReference type="Proteomes" id="UP001529510"/>
    </source>
</evidence>
<dbReference type="InterPro" id="IPR040893">
    <property type="entry name" value="RADX"/>
</dbReference>
<dbReference type="PANTHER" id="PTHR14944:SF4">
    <property type="entry name" value="RPA1 RELATED SINGLE STRANDED DNA BINDING PROTEIN, X-LINKED"/>
    <property type="match status" value="1"/>
</dbReference>
<sequence>IPSPRHTASCQPPHYIVGKQSLAISETASDRSLLLIPEKFHFDDREVLLHHLNLSPARWTPDLTSQTHTHTPVACTGYFTLTILGLNQTAAVDVLFVPAVSLDDPRAAGVPHTQHDNSLL</sequence>
<dbReference type="Pfam" id="PF17659">
    <property type="entry name" value="RADX"/>
    <property type="match status" value="1"/>
</dbReference>
<feature type="non-terminal residue" evidence="1">
    <location>
        <position position="1"/>
    </location>
</feature>
<dbReference type="PANTHER" id="PTHR14944">
    <property type="entry name" value="RPA-RELATED PROTEIN RADX"/>
    <property type="match status" value="1"/>
</dbReference>
<reference evidence="1 2" key="1">
    <citation type="submission" date="2024-05" db="EMBL/GenBank/DDBJ databases">
        <title>Genome sequencing and assembly of Indian major carp, Cirrhinus mrigala (Hamilton, 1822).</title>
        <authorList>
            <person name="Mohindra V."/>
            <person name="Chowdhury L.M."/>
            <person name="Lal K."/>
            <person name="Jena J.K."/>
        </authorList>
    </citation>
    <scope>NUCLEOTIDE SEQUENCE [LARGE SCALE GENOMIC DNA]</scope>
    <source>
        <strain evidence="1">CM1030</strain>
        <tissue evidence="1">Blood</tissue>
    </source>
</reference>
<proteinExistence type="predicted"/>